<dbReference type="Pfam" id="PF07833">
    <property type="entry name" value="Cu_amine_oxidN1"/>
    <property type="match status" value="1"/>
</dbReference>
<keyword evidence="3" id="KW-1185">Reference proteome</keyword>
<dbReference type="Gene3D" id="3.30.457.10">
    <property type="entry name" value="Copper amine oxidase-like, N-terminal domain"/>
    <property type="match status" value="1"/>
</dbReference>
<reference evidence="2 3" key="1">
    <citation type="submission" date="2023-07" db="EMBL/GenBank/DDBJ databases">
        <title>Genomic Encyclopedia of Type Strains, Phase IV (KMG-IV): sequencing the most valuable type-strain genomes for metagenomic binning, comparative biology and taxonomic classification.</title>
        <authorList>
            <person name="Goeker M."/>
        </authorList>
    </citation>
    <scope>NUCLEOTIDE SEQUENCE [LARGE SCALE GENOMIC DNA]</scope>
    <source>
        <strain evidence="2 3">DSM 12751</strain>
    </source>
</reference>
<comment type="caution">
    <text evidence="2">The sequence shown here is derived from an EMBL/GenBank/DDBJ whole genome shotgun (WGS) entry which is preliminary data.</text>
</comment>
<dbReference type="InterPro" id="IPR036582">
    <property type="entry name" value="Mao_N_sf"/>
</dbReference>
<dbReference type="SUPFAM" id="SSF55383">
    <property type="entry name" value="Copper amine oxidase, domain N"/>
    <property type="match status" value="1"/>
</dbReference>
<feature type="domain" description="Copper amine oxidase-like N-terminal" evidence="1">
    <location>
        <begin position="44"/>
        <end position="140"/>
    </location>
</feature>
<protein>
    <recommendedName>
        <fullName evidence="1">Copper amine oxidase-like N-terminal domain-containing protein</fullName>
    </recommendedName>
</protein>
<evidence type="ECO:0000313" key="2">
    <source>
        <dbReference type="EMBL" id="MDQ0166949.1"/>
    </source>
</evidence>
<organism evidence="2 3">
    <name type="scientific">Caldalkalibacillus horti</name>
    <dbReference type="NCBI Taxonomy" id="77523"/>
    <lineage>
        <taxon>Bacteria</taxon>
        <taxon>Bacillati</taxon>
        <taxon>Bacillota</taxon>
        <taxon>Bacilli</taxon>
        <taxon>Bacillales</taxon>
        <taxon>Bacillaceae</taxon>
        <taxon>Caldalkalibacillus</taxon>
    </lineage>
</organism>
<dbReference type="Proteomes" id="UP001235840">
    <property type="component" value="Unassembled WGS sequence"/>
</dbReference>
<sequence>MNLGLFIDGNEVALDLPSCDEAMKNRVLVLVEENYLHTVTGIGVEPFIENGRTMIPLRALADAFGFDVEWEQSEAKITLTKDSRIIIMHIGSQDMLVDGDSVSLEGVSPMIRNNVTFLPVRQLAETLGIKVGWDSESRTATFTQE</sequence>
<dbReference type="EMBL" id="JAUSTY010000012">
    <property type="protein sequence ID" value="MDQ0166949.1"/>
    <property type="molecule type" value="Genomic_DNA"/>
</dbReference>
<dbReference type="InterPro" id="IPR012854">
    <property type="entry name" value="Cu_amine_oxidase-like_N"/>
</dbReference>
<name>A0ABT9W140_9BACI</name>
<accession>A0ABT9W140</accession>
<evidence type="ECO:0000259" key="1">
    <source>
        <dbReference type="Pfam" id="PF07833"/>
    </source>
</evidence>
<proteinExistence type="predicted"/>
<gene>
    <name evidence="2" type="ORF">J2S11_002866</name>
</gene>
<evidence type="ECO:0000313" key="3">
    <source>
        <dbReference type="Proteomes" id="UP001235840"/>
    </source>
</evidence>
<dbReference type="RefSeq" id="WP_307395577.1">
    <property type="nucleotide sequence ID" value="NZ_BAAADK010000030.1"/>
</dbReference>